<proteinExistence type="predicted"/>
<dbReference type="Proteomes" id="UP000676336">
    <property type="component" value="Unassembled WGS sequence"/>
</dbReference>
<comment type="caution">
    <text evidence="2">The sequence shown here is derived from an EMBL/GenBank/DDBJ whole genome shotgun (WGS) entry which is preliminary data.</text>
</comment>
<dbReference type="EMBL" id="CAJOBI010097678">
    <property type="protein sequence ID" value="CAF4572801.1"/>
    <property type="molecule type" value="Genomic_DNA"/>
</dbReference>
<dbReference type="AlphaFoldDB" id="A0A8S2YR13"/>
<feature type="compositionally biased region" description="Basic and acidic residues" evidence="1">
    <location>
        <begin position="34"/>
        <end position="52"/>
    </location>
</feature>
<gene>
    <name evidence="2" type="ORF">SMN809_LOCUS37932</name>
</gene>
<evidence type="ECO:0000313" key="3">
    <source>
        <dbReference type="Proteomes" id="UP000676336"/>
    </source>
</evidence>
<feature type="region of interest" description="Disordered" evidence="1">
    <location>
        <begin position="19"/>
        <end position="66"/>
    </location>
</feature>
<evidence type="ECO:0000313" key="2">
    <source>
        <dbReference type="EMBL" id="CAF4572801.1"/>
    </source>
</evidence>
<feature type="compositionally biased region" description="Polar residues" evidence="1">
    <location>
        <begin position="19"/>
        <end position="33"/>
    </location>
</feature>
<name>A0A8S2YR13_9BILA</name>
<accession>A0A8S2YR13</accession>
<feature type="non-terminal residue" evidence="2">
    <location>
        <position position="66"/>
    </location>
</feature>
<reference evidence="2" key="1">
    <citation type="submission" date="2021-02" db="EMBL/GenBank/DDBJ databases">
        <authorList>
            <person name="Nowell W R."/>
        </authorList>
    </citation>
    <scope>NUCLEOTIDE SEQUENCE</scope>
</reference>
<organism evidence="2 3">
    <name type="scientific">Rotaria magnacalcarata</name>
    <dbReference type="NCBI Taxonomy" id="392030"/>
    <lineage>
        <taxon>Eukaryota</taxon>
        <taxon>Metazoa</taxon>
        <taxon>Spiralia</taxon>
        <taxon>Gnathifera</taxon>
        <taxon>Rotifera</taxon>
        <taxon>Eurotatoria</taxon>
        <taxon>Bdelloidea</taxon>
        <taxon>Philodinida</taxon>
        <taxon>Philodinidae</taxon>
        <taxon>Rotaria</taxon>
    </lineage>
</organism>
<evidence type="ECO:0000256" key="1">
    <source>
        <dbReference type="SAM" id="MobiDB-lite"/>
    </source>
</evidence>
<protein>
    <submittedName>
        <fullName evidence="2">Uncharacterized protein</fullName>
    </submittedName>
</protein>
<sequence>MPMPKNPVTYQTIIPASAPLSNISSAPMPQQPQRQDRNKSITIENNEHDKSTNDVNLPGVASIVNA</sequence>